<dbReference type="OrthoDB" id="1653617at2"/>
<dbReference type="GO" id="GO:0005886">
    <property type="term" value="C:plasma membrane"/>
    <property type="evidence" value="ECO:0007669"/>
    <property type="project" value="UniProtKB-SubCell"/>
</dbReference>
<evidence type="ECO:0000256" key="7">
    <source>
        <dbReference type="SAM" id="Coils"/>
    </source>
</evidence>
<evidence type="ECO:0000256" key="8">
    <source>
        <dbReference type="SAM" id="Phobius"/>
    </source>
</evidence>
<gene>
    <name evidence="9" type="ORF">BN1048_02279</name>
</gene>
<proteinExistence type="inferred from homology"/>
<dbReference type="HOGENOM" id="CLU_061355_0_0_9"/>
<evidence type="ECO:0000256" key="3">
    <source>
        <dbReference type="ARBA" id="ARBA00022475"/>
    </source>
</evidence>
<sequence length="369" mass="43014">MRFGARVLKTGIAVVLTFLITNQIGLTPALIAGIAAVNALQPNVYRSLETTWNQFRGNTIGAISAIVMVLLFGSNILIIGLTVILVLAMLLFFKLQSVSTLAVITVVAIMDVPFGADLETSDFLIVAGTRFSLVMIGVLVSLLVNLVFIPPRYETKMYHNCFNIANDIFKWMRLELNAVTESQNVKKDLEQLQKRVTKLETMYSWYKEERNLFKKQRFGDHRRKVLFKHMIASTRQAYNLLKRINRYENDYKHLPDDLKYHIRIEMDEMMAYHEQVFMKFTEKIKPETSELYVEGSHYFEESLMTHFLKEYSRLTEEDDKLQYENILEIITSMHEYSRAIDRVDRLTNSFFSYHIDKNKIDIQDETLDI</sequence>
<keyword evidence="5 8" id="KW-1133">Transmembrane helix</keyword>
<feature type="transmembrane region" description="Helical" evidence="8">
    <location>
        <begin position="98"/>
        <end position="116"/>
    </location>
</feature>
<dbReference type="AlphaFoldDB" id="A0A078MEX2"/>
<accession>A0A078MEX2</accession>
<dbReference type="Proteomes" id="UP000044136">
    <property type="component" value="Unassembled WGS sequence"/>
</dbReference>
<evidence type="ECO:0000313" key="9">
    <source>
        <dbReference type="EMBL" id="CEA03987.1"/>
    </source>
</evidence>
<keyword evidence="6 8" id="KW-0472">Membrane</keyword>
<evidence type="ECO:0000256" key="2">
    <source>
        <dbReference type="ARBA" id="ARBA00006544"/>
    </source>
</evidence>
<evidence type="ECO:0000256" key="5">
    <source>
        <dbReference type="ARBA" id="ARBA00022989"/>
    </source>
</evidence>
<organism evidence="9 10">
    <name type="scientific">Jeotgalicoccus saudimassiliensis</name>
    <dbReference type="NCBI Taxonomy" id="1461582"/>
    <lineage>
        <taxon>Bacteria</taxon>
        <taxon>Bacillati</taxon>
        <taxon>Bacillota</taxon>
        <taxon>Bacilli</taxon>
        <taxon>Bacillales</taxon>
        <taxon>Staphylococcaceae</taxon>
        <taxon>Jeotgalicoccus</taxon>
    </lineage>
</organism>
<evidence type="ECO:0000256" key="1">
    <source>
        <dbReference type="ARBA" id="ARBA00004651"/>
    </source>
</evidence>
<keyword evidence="7" id="KW-0175">Coiled coil</keyword>
<reference evidence="9 10" key="1">
    <citation type="submission" date="2014-07" db="EMBL/GenBank/DDBJ databases">
        <authorList>
            <person name="Urmite Genomes Urmite Genomes"/>
        </authorList>
    </citation>
    <scope>NUCLEOTIDE SEQUENCE [LARGE SCALE GENOMIC DNA]</scope>
    <source>
        <strain evidence="9 10">13MG44_air</strain>
    </source>
</reference>
<dbReference type="PANTHER" id="PTHR30509:SF27">
    <property type="entry name" value="UPF0421 PROTEIN YGAE"/>
    <property type="match status" value="1"/>
</dbReference>
<dbReference type="InterPro" id="IPR010343">
    <property type="entry name" value="ArAE_1"/>
</dbReference>
<dbReference type="Pfam" id="PF06081">
    <property type="entry name" value="ArAE_1"/>
    <property type="match status" value="1"/>
</dbReference>
<protein>
    <submittedName>
        <fullName evidence="9">Fusaric acid resistance protein family protein</fullName>
    </submittedName>
</protein>
<evidence type="ECO:0000256" key="6">
    <source>
        <dbReference type="ARBA" id="ARBA00023136"/>
    </source>
</evidence>
<feature type="transmembrane region" description="Helical" evidence="8">
    <location>
        <begin position="63"/>
        <end position="91"/>
    </location>
</feature>
<dbReference type="PANTHER" id="PTHR30509">
    <property type="entry name" value="P-HYDROXYBENZOIC ACID EFFLUX PUMP SUBUNIT-RELATED"/>
    <property type="match status" value="1"/>
</dbReference>
<dbReference type="eggNOG" id="COG4129">
    <property type="taxonomic scope" value="Bacteria"/>
</dbReference>
<name>A0A078MEX2_9STAP</name>
<dbReference type="STRING" id="1461582.BN1048_02279"/>
<keyword evidence="4 8" id="KW-0812">Transmembrane</keyword>
<evidence type="ECO:0000313" key="10">
    <source>
        <dbReference type="Proteomes" id="UP000044136"/>
    </source>
</evidence>
<comment type="subcellular location">
    <subcellularLocation>
        <location evidence="1">Cell membrane</location>
        <topology evidence="1">Multi-pass membrane protein</topology>
    </subcellularLocation>
</comment>
<feature type="coiled-coil region" evidence="7">
    <location>
        <begin position="182"/>
        <end position="209"/>
    </location>
</feature>
<feature type="transmembrane region" description="Helical" evidence="8">
    <location>
        <begin position="128"/>
        <end position="149"/>
    </location>
</feature>
<comment type="similarity">
    <text evidence="2">Belongs to the UPF0421 family.</text>
</comment>
<dbReference type="EMBL" id="CCSE01000001">
    <property type="protein sequence ID" value="CEA03987.1"/>
    <property type="molecule type" value="Genomic_DNA"/>
</dbReference>
<evidence type="ECO:0000256" key="4">
    <source>
        <dbReference type="ARBA" id="ARBA00022692"/>
    </source>
</evidence>
<keyword evidence="3" id="KW-1003">Cell membrane</keyword>
<dbReference type="RefSeq" id="WP_035811374.1">
    <property type="nucleotide sequence ID" value="NZ_CCSE01000001.1"/>
</dbReference>
<keyword evidence="10" id="KW-1185">Reference proteome</keyword>